<dbReference type="InterPro" id="IPR032675">
    <property type="entry name" value="LRR_dom_sf"/>
</dbReference>
<proteinExistence type="predicted"/>
<reference evidence="2" key="1">
    <citation type="submission" date="2016-04" db="EMBL/GenBank/DDBJ databases">
        <authorList>
            <person name="Nguyen H.D."/>
            <person name="Samba Siva P."/>
            <person name="Cullis J."/>
            <person name="Levesque C.A."/>
            <person name="Hambleton S."/>
        </authorList>
    </citation>
    <scope>NUCLEOTIDE SEQUENCE</scope>
    <source>
        <strain evidence="2">DAOMC 236416</strain>
    </source>
</reference>
<reference evidence="2" key="2">
    <citation type="journal article" date="2019" name="IMA Fungus">
        <title>Genome sequencing and comparison of five Tilletia species to identify candidate genes for the detection of regulated species infecting wheat.</title>
        <authorList>
            <person name="Nguyen H.D.T."/>
            <person name="Sultana T."/>
            <person name="Kesanakurti P."/>
            <person name="Hambleton S."/>
        </authorList>
    </citation>
    <scope>NUCLEOTIDE SEQUENCE</scope>
    <source>
        <strain evidence="2">DAOMC 236416</strain>
    </source>
</reference>
<evidence type="ECO:0000313" key="2">
    <source>
        <dbReference type="EMBL" id="KAE8241338.1"/>
    </source>
</evidence>
<dbReference type="Proteomes" id="UP000077521">
    <property type="component" value="Unassembled WGS sequence"/>
</dbReference>
<evidence type="ECO:0000256" key="1">
    <source>
        <dbReference type="SAM" id="MobiDB-lite"/>
    </source>
</evidence>
<feature type="region of interest" description="Disordered" evidence="1">
    <location>
        <begin position="1"/>
        <end position="38"/>
    </location>
</feature>
<gene>
    <name evidence="2" type="ORF">A4X13_0g7458</name>
</gene>
<dbReference type="EMBL" id="LWDF02000930">
    <property type="protein sequence ID" value="KAE8241338.1"/>
    <property type="molecule type" value="Genomic_DNA"/>
</dbReference>
<dbReference type="SUPFAM" id="SSF52047">
    <property type="entry name" value="RNI-like"/>
    <property type="match status" value="1"/>
</dbReference>
<comment type="caution">
    <text evidence="2">The sequence shown here is derived from an EMBL/GenBank/DDBJ whole genome shotgun (WGS) entry which is preliminary data.</text>
</comment>
<dbReference type="Gene3D" id="3.80.10.10">
    <property type="entry name" value="Ribonuclease Inhibitor"/>
    <property type="match status" value="1"/>
</dbReference>
<organism evidence="2 3">
    <name type="scientific">Tilletia indica</name>
    <dbReference type="NCBI Taxonomy" id="43049"/>
    <lineage>
        <taxon>Eukaryota</taxon>
        <taxon>Fungi</taxon>
        <taxon>Dikarya</taxon>
        <taxon>Basidiomycota</taxon>
        <taxon>Ustilaginomycotina</taxon>
        <taxon>Exobasidiomycetes</taxon>
        <taxon>Tilletiales</taxon>
        <taxon>Tilletiaceae</taxon>
        <taxon>Tilletia</taxon>
    </lineage>
</organism>
<sequence>MPASSQKSKRPQPALTKKAHQPAAKRAKHDSSSSSKSFSAAGRFFNIPELVRIIPPLLARDRIDLLQFGSACKAFRLHALPVWAIQLDIPLSVADRRLSLFQANPGLAEQVRYLRFSDDIVDSSTFRQERHPRDKDHSRLWTNFAQLLSLIATEPPIEAQPPFLDLEIAYNDAYRISKAMKDPAHTKLLRRLVALKVICYKPHTPLKESEIRERSSFHTWDGLSDLIARAQKAATVNGGTGLRTFGFQEGSWHIYTPPWFWAALSPVLSHSLHELCFGPDMYRRGNIAAILPQLSFPGLKRCELGADVGPSAIQNFLGRHLALEHITITQLTERESQAIIIPQTFPSLSALNLNSIRLGNIADFLARHPQLERFKMSGPHSSRQEFLAPHLALGLKSYSSESPLDFETIARQGHSVSHIELCNADSNGTSTITRTSTVAQFIKRSWLSRYPKVVEGVTCLELLFQDRSLDPFMTNLDTTFSSSVFPNLSELYLSWGSAKLDDAHLSYMLSGLCTATSLRILRLEGPVTGNLPKNYDVLAGQTFPIALEYVTVYGWDEQDLHFRFVGEGGASKSLGKRGRLQRIPSVVHVIISDEGVWDEPSAAWRAGTILNHMQKSP</sequence>
<dbReference type="AlphaFoldDB" id="A0A177T2J8"/>
<feature type="compositionally biased region" description="Basic residues" evidence="1">
    <location>
        <begin position="17"/>
        <end position="28"/>
    </location>
</feature>
<evidence type="ECO:0000313" key="3">
    <source>
        <dbReference type="Proteomes" id="UP000077521"/>
    </source>
</evidence>
<protein>
    <submittedName>
        <fullName evidence="2">Uncharacterized protein</fullName>
    </submittedName>
</protein>
<name>A0A177T2J8_9BASI</name>
<keyword evidence="3" id="KW-1185">Reference proteome</keyword>
<accession>A0A177T2J8</accession>